<evidence type="ECO:0008006" key="3">
    <source>
        <dbReference type="Google" id="ProtNLM"/>
    </source>
</evidence>
<evidence type="ECO:0000313" key="1">
    <source>
        <dbReference type="EMBL" id="AGA31269.1"/>
    </source>
</evidence>
<dbReference type="Pfam" id="PF11866">
    <property type="entry name" value="DUF3386"/>
    <property type="match status" value="1"/>
</dbReference>
<sequence>MLTLLPFVMTVCAHFLFIRIGPAAEAGQAAEVYFSEQAEAGDPKFVTKVAGTKLWVQTAPRSFKPLEVREGVDRLRASLPSSETLSVVGACEYGVLARPKEVPFLLRYYPKAIAGDPGELNRMTAREEIPLEIMGKLEGDKIHLVLLKQGKPVPGVVFHAVDADLTESEATAGPDGTAVWTPPAPGPYSIYARDTTKRSGEIGGKSYEEIREFATLAFTWPLGSRQADPEAVSLFEQALAARAQWKDFPGFSAQLAGESNGRPFSGTVRFLADGKVELKVDDPVARPWLKEQFESLAMHRRAEAADNSAGPEDKPVLRFADDREDHPLGRLLTFDGGRFASSYRIKDRQIRVVNRRIGPKHMTITVLDNDQNAEGKFLPHSYVVHHWDAITGGLDRVETVQERWQRIGSWDLPVSHTTSNASGGGFSVRSVTLSEHELLKAN</sequence>
<dbReference type="HOGENOM" id="CLU_619482_0_0_0"/>
<dbReference type="OrthoDB" id="214437at2"/>
<protein>
    <recommendedName>
        <fullName evidence="3">DUF3386 family protein</fullName>
    </recommendedName>
</protein>
<dbReference type="STRING" id="886293.Sinac_7221"/>
<keyword evidence="2" id="KW-1185">Reference proteome</keyword>
<dbReference type="Proteomes" id="UP000010798">
    <property type="component" value="Chromosome"/>
</dbReference>
<reference evidence="1 2" key="1">
    <citation type="submission" date="2012-02" db="EMBL/GenBank/DDBJ databases">
        <title>Complete sequence of chromosome of Singulisphaera acidiphila DSM 18658.</title>
        <authorList>
            <consortium name="US DOE Joint Genome Institute (JGI-PGF)"/>
            <person name="Lucas S."/>
            <person name="Copeland A."/>
            <person name="Lapidus A."/>
            <person name="Glavina del Rio T."/>
            <person name="Dalin E."/>
            <person name="Tice H."/>
            <person name="Bruce D."/>
            <person name="Goodwin L."/>
            <person name="Pitluck S."/>
            <person name="Peters L."/>
            <person name="Ovchinnikova G."/>
            <person name="Chertkov O."/>
            <person name="Kyrpides N."/>
            <person name="Mavromatis K."/>
            <person name="Ivanova N."/>
            <person name="Brettin T."/>
            <person name="Detter J.C."/>
            <person name="Han C."/>
            <person name="Larimer F."/>
            <person name="Land M."/>
            <person name="Hauser L."/>
            <person name="Markowitz V."/>
            <person name="Cheng J.-F."/>
            <person name="Hugenholtz P."/>
            <person name="Woyke T."/>
            <person name="Wu D."/>
            <person name="Tindall B."/>
            <person name="Pomrenke H."/>
            <person name="Brambilla E."/>
            <person name="Klenk H.-P."/>
            <person name="Eisen J.A."/>
        </authorList>
    </citation>
    <scope>NUCLEOTIDE SEQUENCE [LARGE SCALE GENOMIC DNA]</scope>
    <source>
        <strain evidence="2">ATCC BAA-1392 / DSM 18658 / VKM B-2454 / MOB10</strain>
    </source>
</reference>
<evidence type="ECO:0000313" key="2">
    <source>
        <dbReference type="Proteomes" id="UP000010798"/>
    </source>
</evidence>
<dbReference type="RefSeq" id="WP_015250338.1">
    <property type="nucleotide sequence ID" value="NC_019892.1"/>
</dbReference>
<dbReference type="AlphaFoldDB" id="L0DPH2"/>
<name>L0DPH2_SINAD</name>
<dbReference type="eggNOG" id="COG3055">
    <property type="taxonomic scope" value="Bacteria"/>
</dbReference>
<dbReference type="InterPro" id="IPR021809">
    <property type="entry name" value="DUF3386"/>
</dbReference>
<dbReference type="EMBL" id="CP003364">
    <property type="protein sequence ID" value="AGA31269.1"/>
    <property type="molecule type" value="Genomic_DNA"/>
</dbReference>
<dbReference type="KEGG" id="saci:Sinac_7221"/>
<proteinExistence type="predicted"/>
<organism evidence="1 2">
    <name type="scientific">Singulisphaera acidiphila (strain ATCC BAA-1392 / DSM 18658 / VKM B-2454 / MOB10)</name>
    <dbReference type="NCBI Taxonomy" id="886293"/>
    <lineage>
        <taxon>Bacteria</taxon>
        <taxon>Pseudomonadati</taxon>
        <taxon>Planctomycetota</taxon>
        <taxon>Planctomycetia</taxon>
        <taxon>Isosphaerales</taxon>
        <taxon>Isosphaeraceae</taxon>
        <taxon>Singulisphaera</taxon>
    </lineage>
</organism>
<gene>
    <name evidence="1" type="ordered locus">Sinac_7221</name>
</gene>
<accession>L0DPH2</accession>